<dbReference type="EMBL" id="ML977567">
    <property type="protein sequence ID" value="KAF2004378.1"/>
    <property type="molecule type" value="Genomic_DNA"/>
</dbReference>
<dbReference type="AlphaFoldDB" id="A0A6A5WTG8"/>
<sequence length="171" mass="18601">MSACYLAEGLKAQEPVEDDASLLSREVPTSGGCCQMDRWGVPGPGRSGPPPLAKCIYIRQIVVRHSISSSGPLIALRRHRWGLGVAVAAALRTCKRRVSRERSRGLGLEKRLSYPYSFISFAISSHASPESPQRRLHGLGQAAAETSMLHMDLAQAVSGGLEDYWLRAAFL</sequence>
<evidence type="ECO:0000313" key="1">
    <source>
        <dbReference type="EMBL" id="KAF2004378.1"/>
    </source>
</evidence>
<protein>
    <submittedName>
        <fullName evidence="1">Uncharacterized protein</fullName>
    </submittedName>
</protein>
<accession>A0A6A5WTG8</accession>
<organism evidence="1 2">
    <name type="scientific">Amniculicola lignicola CBS 123094</name>
    <dbReference type="NCBI Taxonomy" id="1392246"/>
    <lineage>
        <taxon>Eukaryota</taxon>
        <taxon>Fungi</taxon>
        <taxon>Dikarya</taxon>
        <taxon>Ascomycota</taxon>
        <taxon>Pezizomycotina</taxon>
        <taxon>Dothideomycetes</taxon>
        <taxon>Pleosporomycetidae</taxon>
        <taxon>Pleosporales</taxon>
        <taxon>Amniculicolaceae</taxon>
        <taxon>Amniculicola</taxon>
    </lineage>
</organism>
<reference evidence="1" key="1">
    <citation type="journal article" date="2020" name="Stud. Mycol.">
        <title>101 Dothideomycetes genomes: a test case for predicting lifestyles and emergence of pathogens.</title>
        <authorList>
            <person name="Haridas S."/>
            <person name="Albert R."/>
            <person name="Binder M."/>
            <person name="Bloem J."/>
            <person name="Labutti K."/>
            <person name="Salamov A."/>
            <person name="Andreopoulos B."/>
            <person name="Baker S."/>
            <person name="Barry K."/>
            <person name="Bills G."/>
            <person name="Bluhm B."/>
            <person name="Cannon C."/>
            <person name="Castanera R."/>
            <person name="Culley D."/>
            <person name="Daum C."/>
            <person name="Ezra D."/>
            <person name="Gonzalez J."/>
            <person name="Henrissat B."/>
            <person name="Kuo A."/>
            <person name="Liang C."/>
            <person name="Lipzen A."/>
            <person name="Lutzoni F."/>
            <person name="Magnuson J."/>
            <person name="Mondo S."/>
            <person name="Nolan M."/>
            <person name="Ohm R."/>
            <person name="Pangilinan J."/>
            <person name="Park H.-J."/>
            <person name="Ramirez L."/>
            <person name="Alfaro M."/>
            <person name="Sun H."/>
            <person name="Tritt A."/>
            <person name="Yoshinaga Y."/>
            <person name="Zwiers L.-H."/>
            <person name="Turgeon B."/>
            <person name="Goodwin S."/>
            <person name="Spatafora J."/>
            <person name="Crous P."/>
            <person name="Grigoriev I."/>
        </authorList>
    </citation>
    <scope>NUCLEOTIDE SEQUENCE</scope>
    <source>
        <strain evidence="1">CBS 123094</strain>
    </source>
</reference>
<proteinExistence type="predicted"/>
<gene>
    <name evidence="1" type="ORF">P154DRAFT_531369</name>
</gene>
<evidence type="ECO:0000313" key="2">
    <source>
        <dbReference type="Proteomes" id="UP000799779"/>
    </source>
</evidence>
<name>A0A6A5WTG8_9PLEO</name>
<keyword evidence="2" id="KW-1185">Reference proteome</keyword>
<dbReference type="Proteomes" id="UP000799779">
    <property type="component" value="Unassembled WGS sequence"/>
</dbReference>